<proteinExistence type="inferred from homology"/>
<sequence length="418" mass="46955">MLTVRPISRVSVLGQRLIILNDANLAIELLDKRSAVHSDRPKMPFAELCFKAYRKSLHREIVSKASSFSRFNSLQEVEVRRFILRLLNRPEDLVGHIRKLDMVTQSIPSSDPLVDLADEAVEQFFLARTANVFRKQSQAVADTPFAFVHQQMSQPGYEPSFASNLLEGKVLTPGSTEKTVIKWSSATLYAAGADTTVSTTTSFFLAMALYPEVQHKAQEEIDRVIGPSRLPVESDRPNLPYIDALVKEALRWHPVAPMGIPHRSMEDDICEGYLIPKGSLIIPNIWAFCHDPTGYENPMTFNPGRFLCETPERDPHYLAFGFGRRVCPGRTLADSNIFLAIAQTLASCHISKAVRDGKEMDVCPEFVPGTISHPAPFEVSVTPRSAQYEEMIRALETEHPWETAHAEKLWTEFFEGGE</sequence>
<dbReference type="InterPro" id="IPR036396">
    <property type="entry name" value="Cyt_P450_sf"/>
</dbReference>
<dbReference type="InterPro" id="IPR050364">
    <property type="entry name" value="Cytochrome_P450_fung"/>
</dbReference>
<dbReference type="CDD" id="cd11065">
    <property type="entry name" value="CYP64-like"/>
    <property type="match status" value="1"/>
</dbReference>
<reference evidence="7 8" key="1">
    <citation type="submission" date="2018-02" db="EMBL/GenBank/DDBJ databases">
        <title>The genomes of Aspergillus section Nigri reveals drivers in fungal speciation.</title>
        <authorList>
            <consortium name="DOE Joint Genome Institute"/>
            <person name="Vesth T.C."/>
            <person name="Nybo J."/>
            <person name="Theobald S."/>
            <person name="Brandl J."/>
            <person name="Frisvad J.C."/>
            <person name="Nielsen K.F."/>
            <person name="Lyhne E.K."/>
            <person name="Kogle M.E."/>
            <person name="Kuo A."/>
            <person name="Riley R."/>
            <person name="Clum A."/>
            <person name="Nolan M."/>
            <person name="Lipzen A."/>
            <person name="Salamov A."/>
            <person name="Henrissat B."/>
            <person name="Wiebenga A."/>
            <person name="De vries R.P."/>
            <person name="Grigoriev I.V."/>
            <person name="Mortensen U.H."/>
            <person name="Andersen M.R."/>
            <person name="Baker S.E."/>
        </authorList>
    </citation>
    <scope>NUCLEOTIDE SEQUENCE [LARGE SCALE GENOMIC DNA]</scope>
    <source>
        <strain evidence="7 8">CBS 101889</strain>
    </source>
</reference>
<dbReference type="InterPro" id="IPR001128">
    <property type="entry name" value="Cyt_P450"/>
</dbReference>
<evidence type="ECO:0000256" key="3">
    <source>
        <dbReference type="ARBA" id="ARBA00023002"/>
    </source>
</evidence>
<dbReference type="InterPro" id="IPR017972">
    <property type="entry name" value="Cyt_P450_CS"/>
</dbReference>
<evidence type="ECO:0000313" key="7">
    <source>
        <dbReference type="EMBL" id="RAL14762.1"/>
    </source>
</evidence>
<keyword evidence="5 6" id="KW-0349">Heme</keyword>
<dbReference type="STRING" id="1450537.A0A395I3I0"/>
<feature type="binding site" description="axial binding residue" evidence="5">
    <location>
        <position position="327"/>
    </location>
    <ligand>
        <name>heme</name>
        <dbReference type="ChEBI" id="CHEBI:30413"/>
    </ligand>
    <ligandPart>
        <name>Fe</name>
        <dbReference type="ChEBI" id="CHEBI:18248"/>
    </ligandPart>
</feature>
<evidence type="ECO:0000313" key="8">
    <source>
        <dbReference type="Proteomes" id="UP000248961"/>
    </source>
</evidence>
<comment type="similarity">
    <text evidence="1 6">Belongs to the cytochrome P450 family.</text>
</comment>
<protein>
    <submittedName>
        <fullName evidence="7">Cytochrome P450</fullName>
    </submittedName>
</protein>
<keyword evidence="2 5" id="KW-0479">Metal-binding</keyword>
<dbReference type="GO" id="GO:0016705">
    <property type="term" value="F:oxidoreductase activity, acting on paired donors, with incorporation or reduction of molecular oxygen"/>
    <property type="evidence" value="ECO:0007669"/>
    <property type="project" value="InterPro"/>
</dbReference>
<keyword evidence="6" id="KW-0503">Monooxygenase</keyword>
<evidence type="ECO:0000256" key="5">
    <source>
        <dbReference type="PIRSR" id="PIRSR602401-1"/>
    </source>
</evidence>
<dbReference type="PANTHER" id="PTHR46300:SF12">
    <property type="entry name" value="P450, PUTATIVE (EUROFUNG)-RELATED"/>
    <property type="match status" value="1"/>
</dbReference>
<dbReference type="EMBL" id="KZ824273">
    <property type="protein sequence ID" value="RAL14762.1"/>
    <property type="molecule type" value="Genomic_DNA"/>
</dbReference>
<evidence type="ECO:0000256" key="2">
    <source>
        <dbReference type="ARBA" id="ARBA00022723"/>
    </source>
</evidence>
<comment type="cofactor">
    <cofactor evidence="5">
        <name>heme</name>
        <dbReference type="ChEBI" id="CHEBI:30413"/>
    </cofactor>
</comment>
<dbReference type="GeneID" id="37201055"/>
<keyword evidence="4 5" id="KW-0408">Iron</keyword>
<organism evidence="7 8">
    <name type="scientific">Aspergillus homomorphus (strain CBS 101889)</name>
    <dbReference type="NCBI Taxonomy" id="1450537"/>
    <lineage>
        <taxon>Eukaryota</taxon>
        <taxon>Fungi</taxon>
        <taxon>Dikarya</taxon>
        <taxon>Ascomycota</taxon>
        <taxon>Pezizomycotina</taxon>
        <taxon>Eurotiomycetes</taxon>
        <taxon>Eurotiomycetidae</taxon>
        <taxon>Eurotiales</taxon>
        <taxon>Aspergillaceae</taxon>
        <taxon>Aspergillus</taxon>
        <taxon>Aspergillus subgen. Circumdati</taxon>
    </lineage>
</organism>
<evidence type="ECO:0000256" key="1">
    <source>
        <dbReference type="ARBA" id="ARBA00010617"/>
    </source>
</evidence>
<dbReference type="GO" id="GO:0020037">
    <property type="term" value="F:heme binding"/>
    <property type="evidence" value="ECO:0007669"/>
    <property type="project" value="InterPro"/>
</dbReference>
<dbReference type="GO" id="GO:0005506">
    <property type="term" value="F:iron ion binding"/>
    <property type="evidence" value="ECO:0007669"/>
    <property type="project" value="InterPro"/>
</dbReference>
<name>A0A395I3I0_ASPHC</name>
<dbReference type="RefSeq" id="XP_025553916.1">
    <property type="nucleotide sequence ID" value="XM_025696766.1"/>
</dbReference>
<dbReference type="PRINTS" id="PR00463">
    <property type="entry name" value="EP450I"/>
</dbReference>
<dbReference type="PANTHER" id="PTHR46300">
    <property type="entry name" value="P450, PUTATIVE (EUROFUNG)-RELATED-RELATED"/>
    <property type="match status" value="1"/>
</dbReference>
<dbReference type="PROSITE" id="PS00086">
    <property type="entry name" value="CYTOCHROME_P450"/>
    <property type="match status" value="1"/>
</dbReference>
<dbReference type="AlphaFoldDB" id="A0A395I3I0"/>
<dbReference type="OrthoDB" id="2789670at2759"/>
<dbReference type="GO" id="GO:0004497">
    <property type="term" value="F:monooxygenase activity"/>
    <property type="evidence" value="ECO:0007669"/>
    <property type="project" value="UniProtKB-KW"/>
</dbReference>
<keyword evidence="8" id="KW-1185">Reference proteome</keyword>
<dbReference type="Proteomes" id="UP000248961">
    <property type="component" value="Unassembled WGS sequence"/>
</dbReference>
<dbReference type="PRINTS" id="PR00385">
    <property type="entry name" value="P450"/>
</dbReference>
<keyword evidence="3 6" id="KW-0560">Oxidoreductase</keyword>
<gene>
    <name evidence="7" type="ORF">BO97DRAFT_422114</name>
</gene>
<dbReference type="InterPro" id="IPR002401">
    <property type="entry name" value="Cyt_P450_E_grp-I"/>
</dbReference>
<dbReference type="SUPFAM" id="SSF48264">
    <property type="entry name" value="Cytochrome P450"/>
    <property type="match status" value="1"/>
</dbReference>
<dbReference type="Pfam" id="PF00067">
    <property type="entry name" value="p450"/>
    <property type="match status" value="1"/>
</dbReference>
<evidence type="ECO:0000256" key="6">
    <source>
        <dbReference type="RuleBase" id="RU000461"/>
    </source>
</evidence>
<dbReference type="VEuPathDB" id="FungiDB:BO97DRAFT_422114"/>
<accession>A0A395I3I0</accession>
<dbReference type="Gene3D" id="1.10.630.10">
    <property type="entry name" value="Cytochrome P450"/>
    <property type="match status" value="1"/>
</dbReference>
<evidence type="ECO:0000256" key="4">
    <source>
        <dbReference type="ARBA" id="ARBA00023004"/>
    </source>
</evidence>